<dbReference type="Gene3D" id="1.10.418.10">
    <property type="entry name" value="Calponin-like domain"/>
    <property type="match status" value="2"/>
</dbReference>
<evidence type="ECO:0000313" key="7">
    <source>
        <dbReference type="Proteomes" id="UP000193685"/>
    </source>
</evidence>
<dbReference type="SMART" id="SM00033">
    <property type="entry name" value="CH"/>
    <property type="match status" value="2"/>
</dbReference>
<dbReference type="GO" id="GO:0005509">
    <property type="term" value="F:calcium ion binding"/>
    <property type="evidence" value="ECO:0007669"/>
    <property type="project" value="InterPro"/>
</dbReference>
<dbReference type="InterPro" id="IPR018247">
    <property type="entry name" value="EF_Hand_1_Ca_BS"/>
</dbReference>
<dbReference type="SUPFAM" id="SSF47576">
    <property type="entry name" value="Calponin-homology domain, CH-domain"/>
    <property type="match status" value="1"/>
</dbReference>
<reference evidence="6 7" key="1">
    <citation type="submission" date="2016-07" db="EMBL/GenBank/DDBJ databases">
        <title>Pervasive Adenine N6-methylation of Active Genes in Fungi.</title>
        <authorList>
            <consortium name="DOE Joint Genome Institute"/>
            <person name="Mondo S.J."/>
            <person name="Dannebaum R.O."/>
            <person name="Kuo R.C."/>
            <person name="Labutti K."/>
            <person name="Haridas S."/>
            <person name="Kuo A."/>
            <person name="Salamov A."/>
            <person name="Ahrendt S.R."/>
            <person name="Lipzen A."/>
            <person name="Sullivan W."/>
            <person name="Andreopoulos W.B."/>
            <person name="Clum A."/>
            <person name="Lindquist E."/>
            <person name="Daum C."/>
            <person name="Ramamoorthy G.K."/>
            <person name="Gryganskyi A."/>
            <person name="Culley D."/>
            <person name="Magnuson J.K."/>
            <person name="James T.Y."/>
            <person name="O'Malley M.A."/>
            <person name="Stajich J.E."/>
            <person name="Spatafora J.W."/>
            <person name="Visel A."/>
            <person name="Grigoriev I.V."/>
        </authorList>
    </citation>
    <scope>NUCLEOTIDE SEQUENCE [LARGE SCALE GENOMIC DNA]</scope>
    <source>
        <strain evidence="6 7">12-1054</strain>
    </source>
</reference>
<proteinExistence type="predicted"/>
<dbReference type="FunFam" id="1.10.418.10:FF:000077">
    <property type="entry name" value="Related to alpha-actinin"/>
    <property type="match status" value="1"/>
</dbReference>
<dbReference type="OMA" id="QQRWITV"/>
<accession>A0A1Y2FR70</accession>
<dbReference type="InterPro" id="IPR002048">
    <property type="entry name" value="EF_hand_dom"/>
</dbReference>
<comment type="caution">
    <text evidence="6">The sequence shown here is derived from an EMBL/GenBank/DDBJ whole genome shotgun (WGS) entry which is preliminary data.</text>
</comment>
<feature type="domain" description="Calponin-homology (CH)" evidence="4">
    <location>
        <begin position="9"/>
        <end position="116"/>
    </location>
</feature>
<organism evidence="6 7">
    <name type="scientific">Protomyces lactucae-debilis</name>
    <dbReference type="NCBI Taxonomy" id="2754530"/>
    <lineage>
        <taxon>Eukaryota</taxon>
        <taxon>Fungi</taxon>
        <taxon>Dikarya</taxon>
        <taxon>Ascomycota</taxon>
        <taxon>Taphrinomycotina</taxon>
        <taxon>Taphrinomycetes</taxon>
        <taxon>Taphrinales</taxon>
        <taxon>Protomycetaceae</taxon>
        <taxon>Protomyces</taxon>
    </lineage>
</organism>
<evidence type="ECO:0000259" key="4">
    <source>
        <dbReference type="PROSITE" id="PS50021"/>
    </source>
</evidence>
<dbReference type="SUPFAM" id="SSF46966">
    <property type="entry name" value="Spectrin repeat"/>
    <property type="match status" value="2"/>
</dbReference>
<evidence type="ECO:0000256" key="1">
    <source>
        <dbReference type="ARBA" id="ARBA00022737"/>
    </source>
</evidence>
<dbReference type="InterPro" id="IPR011992">
    <property type="entry name" value="EF-hand-dom_pair"/>
</dbReference>
<dbReference type="GeneID" id="63785229"/>
<keyword evidence="1" id="KW-0677">Repeat</keyword>
<dbReference type="EMBL" id="MCFI01000003">
    <property type="protein sequence ID" value="ORY86077.1"/>
    <property type="molecule type" value="Genomic_DNA"/>
</dbReference>
<name>A0A1Y2FR70_PROLT</name>
<dbReference type="FunFam" id="1.10.418.10:FF:000001">
    <property type="entry name" value="Actinin alpha 1"/>
    <property type="match status" value="1"/>
</dbReference>
<dbReference type="InterPro" id="IPR036872">
    <property type="entry name" value="CH_dom_sf"/>
</dbReference>
<dbReference type="PANTHER" id="PTHR11915">
    <property type="entry name" value="SPECTRIN/FILAMIN RELATED CYTOSKELETAL PROTEIN"/>
    <property type="match status" value="1"/>
</dbReference>
<keyword evidence="7" id="KW-1185">Reference proteome</keyword>
<dbReference type="RefSeq" id="XP_040727259.1">
    <property type="nucleotide sequence ID" value="XM_040868630.1"/>
</dbReference>
<dbReference type="Gene3D" id="1.10.238.10">
    <property type="entry name" value="EF-hand"/>
    <property type="match status" value="2"/>
</dbReference>
<dbReference type="SMART" id="SM01184">
    <property type="entry name" value="efhand_Ca_insen"/>
    <property type="match status" value="1"/>
</dbReference>
<dbReference type="OrthoDB" id="10017054at2759"/>
<keyword evidence="2" id="KW-0106">Calcium</keyword>
<sequence>MNDELTWVDVQHRTFTTWLNTQLSKSDEHVAITNLATGLSDGVHLIKLLESISEEKIGRYNRKPKLRVQKAENVNIALDFIRSKNISLTNIGAEDIIDGNLKLICGLLWMLILRFTISDINVDGLTAKEGLLLWCQRKTQGYVGVEVRNFTTSWTDGLAFCSLLHRYRPDLLEFSKLDASDAVANMSLAFDLAEKHIGIHKLLRVEDICTSVPDERSVMTYVAQFFHAFSHLDRVEAAGRRVVVFAETVQSCWTLQHDYEKRAAALFEALEEVTKNWHATSFDGTYEDAKHQSTALVNFKALQKRAWTREKLSLESLFGDIETKLKTYKMASYVPPSHLAVHQIGRHWESFIEAEGMRSRLINKQMRKVKEDLRINFADKANDFAAMLKTLSVHLSSMTGELDQQLSDTAYLVEHIAPLQEALGDLHEAAAQCERANVEENDHTIYTYDDMEYEFKLAHEAITKRYQFLENQIIAKSKTNITPAHLEEIDNVFRHFDKSSSNKLQENELVAALASLGLTYDDAEMQNIVAEIGDESGKTGWEGFLNFMIDELEDQRTPEQVLLAFREVADSKAYVTELDLRSSQLPESTVDFLVKSLPPVPSTELEPEDTGQIGLDYVQFMEGLLFKAVHTT</sequence>
<feature type="domain" description="EF-hand" evidence="5">
    <location>
        <begin position="484"/>
        <end position="519"/>
    </location>
</feature>
<dbReference type="InterPro" id="IPR014837">
    <property type="entry name" value="EF-hand_Ca_insen"/>
</dbReference>
<dbReference type="AlphaFoldDB" id="A0A1Y2FR70"/>
<dbReference type="STRING" id="56484.A0A1Y2FR70"/>
<evidence type="ECO:0000256" key="3">
    <source>
        <dbReference type="ARBA" id="ARBA00023203"/>
    </source>
</evidence>
<dbReference type="Pfam" id="PF00307">
    <property type="entry name" value="CH"/>
    <property type="match status" value="2"/>
</dbReference>
<keyword evidence="3" id="KW-0009">Actin-binding</keyword>
<evidence type="ECO:0000259" key="5">
    <source>
        <dbReference type="PROSITE" id="PS50222"/>
    </source>
</evidence>
<feature type="domain" description="Calponin-homology (CH)" evidence="4">
    <location>
        <begin position="125"/>
        <end position="230"/>
    </location>
</feature>
<dbReference type="Proteomes" id="UP000193685">
    <property type="component" value="Unassembled WGS sequence"/>
</dbReference>
<dbReference type="Gene3D" id="1.20.58.60">
    <property type="match status" value="2"/>
</dbReference>
<protein>
    <submittedName>
        <fullName evidence="6">Alpha-actinin</fullName>
    </submittedName>
</protein>
<dbReference type="InterPro" id="IPR001715">
    <property type="entry name" value="CH_dom"/>
</dbReference>
<dbReference type="PROSITE" id="PS50222">
    <property type="entry name" value="EF_HAND_2"/>
    <property type="match status" value="1"/>
</dbReference>
<dbReference type="GO" id="GO:0003779">
    <property type="term" value="F:actin binding"/>
    <property type="evidence" value="ECO:0007669"/>
    <property type="project" value="UniProtKB-KW"/>
</dbReference>
<gene>
    <name evidence="6" type="ORF">BCR37DRAFT_376599</name>
</gene>
<dbReference type="SUPFAM" id="SSF47473">
    <property type="entry name" value="EF-hand"/>
    <property type="match status" value="1"/>
</dbReference>
<evidence type="ECO:0000256" key="2">
    <source>
        <dbReference type="ARBA" id="ARBA00022837"/>
    </source>
</evidence>
<dbReference type="Pfam" id="PF08726">
    <property type="entry name" value="EFhand_Ca_insen"/>
    <property type="match status" value="1"/>
</dbReference>
<evidence type="ECO:0000313" key="6">
    <source>
        <dbReference type="EMBL" id="ORY86077.1"/>
    </source>
</evidence>
<dbReference type="PROSITE" id="PS00018">
    <property type="entry name" value="EF_HAND_1"/>
    <property type="match status" value="1"/>
</dbReference>
<dbReference type="PROSITE" id="PS50021">
    <property type="entry name" value="CH"/>
    <property type="match status" value="2"/>
</dbReference>